<sequence>MEHKHKVKLKFYFSKVFEQKLENKKQQLQSNSLAAIRSSEDAPQSLSAWPQGVKAP</sequence>
<name>A0A2P2MJF8_RHIMU</name>
<reference evidence="2" key="1">
    <citation type="submission" date="2018-02" db="EMBL/GenBank/DDBJ databases">
        <title>Rhizophora mucronata_Transcriptome.</title>
        <authorList>
            <person name="Meera S.P."/>
            <person name="Sreeshan A."/>
            <person name="Augustine A."/>
        </authorList>
    </citation>
    <scope>NUCLEOTIDE SEQUENCE</scope>
    <source>
        <tissue evidence="2">Leaf</tissue>
    </source>
</reference>
<dbReference type="AlphaFoldDB" id="A0A2P2MJF8"/>
<dbReference type="EMBL" id="GGEC01049853">
    <property type="protein sequence ID" value="MBX30337.1"/>
    <property type="molecule type" value="Transcribed_RNA"/>
</dbReference>
<feature type="region of interest" description="Disordered" evidence="1">
    <location>
        <begin position="30"/>
        <end position="56"/>
    </location>
</feature>
<proteinExistence type="predicted"/>
<accession>A0A2P2MJF8</accession>
<protein>
    <submittedName>
        <fullName evidence="2">Uncharacterized protein</fullName>
    </submittedName>
</protein>
<evidence type="ECO:0000313" key="2">
    <source>
        <dbReference type="EMBL" id="MBX30337.1"/>
    </source>
</evidence>
<evidence type="ECO:0000256" key="1">
    <source>
        <dbReference type="SAM" id="MobiDB-lite"/>
    </source>
</evidence>
<organism evidence="2">
    <name type="scientific">Rhizophora mucronata</name>
    <name type="common">Asiatic mangrove</name>
    <dbReference type="NCBI Taxonomy" id="61149"/>
    <lineage>
        <taxon>Eukaryota</taxon>
        <taxon>Viridiplantae</taxon>
        <taxon>Streptophyta</taxon>
        <taxon>Embryophyta</taxon>
        <taxon>Tracheophyta</taxon>
        <taxon>Spermatophyta</taxon>
        <taxon>Magnoliopsida</taxon>
        <taxon>eudicotyledons</taxon>
        <taxon>Gunneridae</taxon>
        <taxon>Pentapetalae</taxon>
        <taxon>rosids</taxon>
        <taxon>fabids</taxon>
        <taxon>Malpighiales</taxon>
        <taxon>Rhizophoraceae</taxon>
        <taxon>Rhizophora</taxon>
    </lineage>
</organism>